<evidence type="ECO:0000313" key="2">
    <source>
        <dbReference type="Proteomes" id="UP001054252"/>
    </source>
</evidence>
<proteinExistence type="predicted"/>
<dbReference type="EMBL" id="BPVZ01000088">
    <property type="protein sequence ID" value="GKV30690.1"/>
    <property type="molecule type" value="Genomic_DNA"/>
</dbReference>
<accession>A0AAV5L0Y7</accession>
<reference evidence="1 2" key="1">
    <citation type="journal article" date="2021" name="Commun. Biol.">
        <title>The genome of Shorea leprosula (Dipterocarpaceae) highlights the ecological relevance of drought in aseasonal tropical rainforests.</title>
        <authorList>
            <person name="Ng K.K.S."/>
            <person name="Kobayashi M.J."/>
            <person name="Fawcett J.A."/>
            <person name="Hatakeyama M."/>
            <person name="Paape T."/>
            <person name="Ng C.H."/>
            <person name="Ang C.C."/>
            <person name="Tnah L.H."/>
            <person name="Lee C.T."/>
            <person name="Nishiyama T."/>
            <person name="Sese J."/>
            <person name="O'Brien M.J."/>
            <person name="Copetti D."/>
            <person name="Mohd Noor M.I."/>
            <person name="Ong R.C."/>
            <person name="Putra M."/>
            <person name="Sireger I.Z."/>
            <person name="Indrioko S."/>
            <person name="Kosugi Y."/>
            <person name="Izuno A."/>
            <person name="Isagi Y."/>
            <person name="Lee S.L."/>
            <person name="Shimizu K.K."/>
        </authorList>
    </citation>
    <scope>NUCLEOTIDE SEQUENCE [LARGE SCALE GENOMIC DNA]</scope>
    <source>
        <strain evidence="1">214</strain>
    </source>
</reference>
<dbReference type="AlphaFoldDB" id="A0AAV5L0Y7"/>
<name>A0AAV5L0Y7_9ROSI</name>
<keyword evidence="2" id="KW-1185">Reference proteome</keyword>
<evidence type="ECO:0000313" key="1">
    <source>
        <dbReference type="EMBL" id="GKV30690.1"/>
    </source>
</evidence>
<protein>
    <submittedName>
        <fullName evidence="1">Uncharacterized protein</fullName>
    </submittedName>
</protein>
<sequence length="214" mass="24081">MASTCTSPLLELSLYDDGHVHHVFYLHIMLHLHPVMDVWIQSLQESRHGCLSVFFYIGSNHGFLHLLIILFHTLMSLPKPLQHFVQFLVVVEQENFIAASYYPIATFPIALAWVQLTYSPSVVSLPISLAPIEHLLNPEFSRSGLLFIPCPRAALAGGELLGFSGHELLLQIRQLPCSPEPAFACRKILVPDRSISLALRPSLRFYASEVSKVW</sequence>
<comment type="caution">
    <text evidence="1">The sequence shown here is derived from an EMBL/GenBank/DDBJ whole genome shotgun (WGS) entry which is preliminary data.</text>
</comment>
<organism evidence="1 2">
    <name type="scientific">Rubroshorea leprosula</name>
    <dbReference type="NCBI Taxonomy" id="152421"/>
    <lineage>
        <taxon>Eukaryota</taxon>
        <taxon>Viridiplantae</taxon>
        <taxon>Streptophyta</taxon>
        <taxon>Embryophyta</taxon>
        <taxon>Tracheophyta</taxon>
        <taxon>Spermatophyta</taxon>
        <taxon>Magnoliopsida</taxon>
        <taxon>eudicotyledons</taxon>
        <taxon>Gunneridae</taxon>
        <taxon>Pentapetalae</taxon>
        <taxon>rosids</taxon>
        <taxon>malvids</taxon>
        <taxon>Malvales</taxon>
        <taxon>Dipterocarpaceae</taxon>
        <taxon>Rubroshorea</taxon>
    </lineage>
</organism>
<gene>
    <name evidence="1" type="ORF">SLEP1_g39475</name>
</gene>
<dbReference type="Proteomes" id="UP001054252">
    <property type="component" value="Unassembled WGS sequence"/>
</dbReference>